<evidence type="ECO:0000313" key="1">
    <source>
        <dbReference type="EMBL" id="TNN78260.1"/>
    </source>
</evidence>
<reference evidence="1 2" key="1">
    <citation type="submission" date="2019-03" db="EMBL/GenBank/DDBJ databases">
        <title>First draft genome of Liparis tanakae, snailfish: a comprehensive survey of snailfish specific genes.</title>
        <authorList>
            <person name="Kim W."/>
            <person name="Song I."/>
            <person name="Jeong J.-H."/>
            <person name="Kim D."/>
            <person name="Kim S."/>
            <person name="Ryu S."/>
            <person name="Song J.Y."/>
            <person name="Lee S.K."/>
        </authorList>
    </citation>
    <scope>NUCLEOTIDE SEQUENCE [LARGE SCALE GENOMIC DNA]</scope>
    <source>
        <tissue evidence="1">Muscle</tissue>
    </source>
</reference>
<gene>
    <name evidence="1" type="ORF">EYF80_011500</name>
</gene>
<name>A0A4Z2IJS5_9TELE</name>
<organism evidence="1 2">
    <name type="scientific">Liparis tanakae</name>
    <name type="common">Tanaka's snailfish</name>
    <dbReference type="NCBI Taxonomy" id="230148"/>
    <lineage>
        <taxon>Eukaryota</taxon>
        <taxon>Metazoa</taxon>
        <taxon>Chordata</taxon>
        <taxon>Craniata</taxon>
        <taxon>Vertebrata</taxon>
        <taxon>Euteleostomi</taxon>
        <taxon>Actinopterygii</taxon>
        <taxon>Neopterygii</taxon>
        <taxon>Teleostei</taxon>
        <taxon>Neoteleostei</taxon>
        <taxon>Acanthomorphata</taxon>
        <taxon>Eupercaria</taxon>
        <taxon>Perciformes</taxon>
        <taxon>Cottioidei</taxon>
        <taxon>Cottales</taxon>
        <taxon>Liparidae</taxon>
        <taxon>Liparis</taxon>
    </lineage>
</organism>
<keyword evidence="2" id="KW-1185">Reference proteome</keyword>
<proteinExistence type="predicted"/>
<accession>A0A4Z2IJS5</accession>
<sequence>MADGAKGPRQLTPEGGRIFSAWLHSGGLPVTSGHRGDLEMDAAPPRQTASLPSSSRIWILDAADLERPSTRLSSDPGEVALCSMDTATQSAYLL</sequence>
<comment type="caution">
    <text evidence="1">The sequence shown here is derived from an EMBL/GenBank/DDBJ whole genome shotgun (WGS) entry which is preliminary data.</text>
</comment>
<dbReference type="EMBL" id="SRLO01000075">
    <property type="protein sequence ID" value="TNN78260.1"/>
    <property type="molecule type" value="Genomic_DNA"/>
</dbReference>
<dbReference type="Proteomes" id="UP000314294">
    <property type="component" value="Unassembled WGS sequence"/>
</dbReference>
<protein>
    <submittedName>
        <fullName evidence="1">Uncharacterized protein</fullName>
    </submittedName>
</protein>
<evidence type="ECO:0000313" key="2">
    <source>
        <dbReference type="Proteomes" id="UP000314294"/>
    </source>
</evidence>
<dbReference type="AlphaFoldDB" id="A0A4Z2IJS5"/>